<dbReference type="PANTHER" id="PTHR11360">
    <property type="entry name" value="MONOCARBOXYLATE TRANSPORTER"/>
    <property type="match status" value="1"/>
</dbReference>
<feature type="transmembrane region" description="Helical" evidence="3">
    <location>
        <begin position="483"/>
        <end position="509"/>
    </location>
</feature>
<dbReference type="EMBL" id="CAJFCJ010000002">
    <property type="protein sequence ID" value="CAD5112503.1"/>
    <property type="molecule type" value="Genomic_DNA"/>
</dbReference>
<dbReference type="SUPFAM" id="SSF103473">
    <property type="entry name" value="MFS general substrate transporter"/>
    <property type="match status" value="2"/>
</dbReference>
<reference evidence="5 6" key="1">
    <citation type="submission" date="2020-08" db="EMBL/GenBank/DDBJ databases">
        <authorList>
            <person name="Hejnol A."/>
        </authorList>
    </citation>
    <scope>NUCLEOTIDE SEQUENCE [LARGE SCALE GENOMIC DNA]</scope>
</reference>
<gene>
    <name evidence="5" type="ORF">DGYR_LOCUS1633</name>
</gene>
<dbReference type="Pfam" id="PF07690">
    <property type="entry name" value="MFS_1"/>
    <property type="match status" value="2"/>
</dbReference>
<feature type="transmembrane region" description="Helical" evidence="3">
    <location>
        <begin position="103"/>
        <end position="124"/>
    </location>
</feature>
<accession>A0A7I8VDB2</accession>
<feature type="compositionally biased region" description="Polar residues" evidence="2">
    <location>
        <begin position="709"/>
        <end position="723"/>
    </location>
</feature>
<comment type="caution">
    <text evidence="5">The sequence shown here is derived from an EMBL/GenBank/DDBJ whole genome shotgun (WGS) entry which is preliminary data.</text>
</comment>
<evidence type="ECO:0000313" key="5">
    <source>
        <dbReference type="EMBL" id="CAD5112503.1"/>
    </source>
</evidence>
<keyword evidence="3" id="KW-0472">Membrane</keyword>
<keyword evidence="6" id="KW-1185">Reference proteome</keyword>
<keyword evidence="3" id="KW-0812">Transmembrane</keyword>
<evidence type="ECO:0000256" key="3">
    <source>
        <dbReference type="SAM" id="Phobius"/>
    </source>
</evidence>
<dbReference type="Gene3D" id="1.20.1250.20">
    <property type="entry name" value="MFS general substrate transporter like domains"/>
    <property type="match status" value="3"/>
</dbReference>
<feature type="transmembrane region" description="Helical" evidence="3">
    <location>
        <begin position="389"/>
        <end position="418"/>
    </location>
</feature>
<feature type="transmembrane region" description="Helical" evidence="3">
    <location>
        <begin position="309"/>
        <end position="331"/>
    </location>
</feature>
<evidence type="ECO:0000256" key="1">
    <source>
        <dbReference type="ARBA" id="ARBA00004141"/>
    </source>
</evidence>
<dbReference type="PANTHER" id="PTHR11360:SF284">
    <property type="entry name" value="EG:103B4.3 PROTEIN-RELATED"/>
    <property type="match status" value="1"/>
</dbReference>
<feature type="transmembrane region" description="Helical" evidence="3">
    <location>
        <begin position="212"/>
        <end position="232"/>
    </location>
</feature>
<feature type="transmembrane region" description="Helical" evidence="3">
    <location>
        <begin position="636"/>
        <end position="656"/>
    </location>
</feature>
<evidence type="ECO:0000256" key="2">
    <source>
        <dbReference type="SAM" id="MobiDB-lite"/>
    </source>
</evidence>
<proteinExistence type="predicted"/>
<dbReference type="PROSITE" id="PS50850">
    <property type="entry name" value="MFS"/>
    <property type="match status" value="1"/>
</dbReference>
<comment type="subcellular location">
    <subcellularLocation>
        <location evidence="1">Membrane</location>
        <topology evidence="1">Multi-pass membrane protein</topology>
    </subcellularLocation>
</comment>
<feature type="transmembrane region" description="Helical" evidence="3">
    <location>
        <begin position="136"/>
        <end position="155"/>
    </location>
</feature>
<feature type="transmembrane region" description="Helical" evidence="3">
    <location>
        <begin position="547"/>
        <end position="566"/>
    </location>
</feature>
<feature type="region of interest" description="Disordered" evidence="2">
    <location>
        <begin position="708"/>
        <end position="752"/>
    </location>
</feature>
<feature type="transmembrane region" description="Helical" evidence="3">
    <location>
        <begin position="44"/>
        <end position="67"/>
    </location>
</feature>
<dbReference type="GO" id="GO:0008028">
    <property type="term" value="F:monocarboxylic acid transmembrane transporter activity"/>
    <property type="evidence" value="ECO:0007669"/>
    <property type="project" value="TreeGrafter"/>
</dbReference>
<dbReference type="InterPro" id="IPR020846">
    <property type="entry name" value="MFS_dom"/>
</dbReference>
<keyword evidence="3" id="KW-1133">Transmembrane helix</keyword>
<dbReference type="Proteomes" id="UP000549394">
    <property type="component" value="Unassembled WGS sequence"/>
</dbReference>
<dbReference type="GO" id="GO:0016020">
    <property type="term" value="C:membrane"/>
    <property type="evidence" value="ECO:0007669"/>
    <property type="project" value="UniProtKB-SubCell"/>
</dbReference>
<dbReference type="InterPro" id="IPR011701">
    <property type="entry name" value="MFS"/>
</dbReference>
<feature type="transmembrane region" description="Helical" evidence="3">
    <location>
        <begin position="167"/>
        <end position="186"/>
    </location>
</feature>
<dbReference type="OrthoDB" id="410267at2759"/>
<feature type="compositionally biased region" description="Basic and acidic residues" evidence="2">
    <location>
        <begin position="726"/>
        <end position="752"/>
    </location>
</feature>
<feature type="domain" description="Major facilitator superfamily (MFS) profile" evidence="4">
    <location>
        <begin position="13"/>
        <end position="413"/>
    </location>
</feature>
<name>A0A7I8VDB2_9ANNE</name>
<feature type="transmembrane region" description="Helical" evidence="3">
    <location>
        <begin position="283"/>
        <end position="303"/>
    </location>
</feature>
<feature type="transmembrane region" description="Helical" evidence="3">
    <location>
        <begin position="79"/>
        <end position="97"/>
    </location>
</feature>
<dbReference type="InterPro" id="IPR050327">
    <property type="entry name" value="Proton-linked_MCT"/>
</dbReference>
<sequence length="832" mass="90567">MSAKKDTGYAWIIAINSLLIYSLFVISFTSFGVLIVYITEATEHSYTIVSWIGGISKAVTGFSGIFYGSIAKKFSCRTILFSSSVLLASCYFASVFVHSVTGLFISLGLAAGFSYGALSFCAEVSVAGWFMKSKSLAIAMCSLGTSIGVFIWTPLTNMMVHAYGWRSTLLLLAGVHLNGCVLAMIIRKPPVDDNKDENDISERFCVLFDKNLWTNVPFCLLCFALLGLYAGHMQVFFMLPTRADVTGLGTQSGTYVVSSIALSSGLCRLLVGYLGDRVWFNRFLAFSLSIAVGGLLTILSVLFQSFPMLITYGVLFGIVSSFYVAYTFTMITDVVKPKEIPGAAGLAMIFIGLSQLISNSLGGFLYDQTKSPLIPFIKKNMSDKKDTGYAWVIMINAMICNALSVLAVSSQSILIIYITESLEESYGKVSIMTSLLNLFYGGSSLFSGILDRIFTRTQLLFVGSFMVVLCHILSVYIKSVYLFYITLGIVSGIGLNTFTFCSGISVAGWFERKKSLALACISVGTSIGFLIWSPLTNLIITNYGWRSALLLIGAIYAHGLASALLIRPPPQENNKSSIEKSKESPKRNIFDKRIFKNYSLLFLYLSVISTYTGHMVPYFWIPTRTKGTDVGLEKGTLIVSALAGSSLVVRIFIGILGDKPWFNRMIAFGKRFFDGSGSGLPSGGGSGFPSGGGSGGWGHHFAKRHFSGDSGTKGESGSGTDFESGSGKDFESGSGKDFESGSGKDFESGSGKEYEEKHCPIVCRALIASDAYKHIDMCGDCELLKTGFPGCEHWCFPIPWIGRIFIRDCQKCDAITLGHVISFIEHHFDDLK</sequence>
<evidence type="ECO:0000259" key="4">
    <source>
        <dbReference type="PROSITE" id="PS50850"/>
    </source>
</evidence>
<feature type="transmembrane region" description="Helical" evidence="3">
    <location>
        <begin position="516"/>
        <end position="535"/>
    </location>
</feature>
<organism evidence="5 6">
    <name type="scientific">Dimorphilus gyrociliatus</name>
    <dbReference type="NCBI Taxonomy" id="2664684"/>
    <lineage>
        <taxon>Eukaryota</taxon>
        <taxon>Metazoa</taxon>
        <taxon>Spiralia</taxon>
        <taxon>Lophotrochozoa</taxon>
        <taxon>Annelida</taxon>
        <taxon>Polychaeta</taxon>
        <taxon>Polychaeta incertae sedis</taxon>
        <taxon>Dinophilidae</taxon>
        <taxon>Dimorphilus</taxon>
    </lineage>
</organism>
<protein>
    <submittedName>
        <fullName evidence="5">DgyrCDS1718</fullName>
    </submittedName>
</protein>
<evidence type="ECO:0000313" key="6">
    <source>
        <dbReference type="Proteomes" id="UP000549394"/>
    </source>
</evidence>
<feature type="transmembrane region" description="Helical" evidence="3">
    <location>
        <begin position="343"/>
        <end position="366"/>
    </location>
</feature>
<feature type="transmembrane region" description="Helical" evidence="3">
    <location>
        <begin position="601"/>
        <end position="621"/>
    </location>
</feature>
<feature type="transmembrane region" description="Helical" evidence="3">
    <location>
        <begin position="459"/>
        <end position="477"/>
    </location>
</feature>
<feature type="transmembrane region" description="Helical" evidence="3">
    <location>
        <begin position="12"/>
        <end position="38"/>
    </location>
</feature>
<dbReference type="AlphaFoldDB" id="A0A7I8VDB2"/>
<dbReference type="InterPro" id="IPR036259">
    <property type="entry name" value="MFS_trans_sf"/>
</dbReference>